<protein>
    <submittedName>
        <fullName evidence="2">Histidine phosphatase family protein</fullName>
    </submittedName>
</protein>
<dbReference type="PANTHER" id="PTHR48100:SF62">
    <property type="entry name" value="GLUCOSYL-3-PHOSPHOGLYCERATE PHOSPHATASE"/>
    <property type="match status" value="1"/>
</dbReference>
<dbReference type="GO" id="GO:0016791">
    <property type="term" value="F:phosphatase activity"/>
    <property type="evidence" value="ECO:0007669"/>
    <property type="project" value="TreeGrafter"/>
</dbReference>
<evidence type="ECO:0000256" key="1">
    <source>
        <dbReference type="PIRSR" id="PIRSR613078-2"/>
    </source>
</evidence>
<keyword evidence="3" id="KW-1185">Reference proteome</keyword>
<dbReference type="Pfam" id="PF00300">
    <property type="entry name" value="His_Phos_1"/>
    <property type="match status" value="1"/>
</dbReference>
<dbReference type="CDD" id="cd07067">
    <property type="entry name" value="HP_PGM_like"/>
    <property type="match status" value="1"/>
</dbReference>
<dbReference type="GO" id="GO:0005737">
    <property type="term" value="C:cytoplasm"/>
    <property type="evidence" value="ECO:0007669"/>
    <property type="project" value="TreeGrafter"/>
</dbReference>
<accession>A0A7V8VDQ2</accession>
<dbReference type="InterPro" id="IPR029033">
    <property type="entry name" value="His_PPase_superfam"/>
</dbReference>
<evidence type="ECO:0000313" key="3">
    <source>
        <dbReference type="Proteomes" id="UP000542342"/>
    </source>
</evidence>
<dbReference type="RefSeq" id="WP_194537604.1">
    <property type="nucleotide sequence ID" value="NZ_JACEFB010000004.1"/>
</dbReference>
<dbReference type="InterPro" id="IPR013078">
    <property type="entry name" value="His_Pase_superF_clade-1"/>
</dbReference>
<reference evidence="2 3" key="1">
    <citation type="submission" date="2020-07" db="EMBL/GenBank/DDBJ databases">
        <title>Thermogemmata thermophila gen. nov., sp. nov., a novel moderate thermophilic planctomycete from a Kamchatka hot spring.</title>
        <authorList>
            <person name="Elcheninov A.G."/>
            <person name="Podosokorskaya O.A."/>
            <person name="Kovaleva O.L."/>
            <person name="Novikov A."/>
            <person name="Bonch-Osmolovskaya E.A."/>
            <person name="Toshchakov S.V."/>
            <person name="Kublanov I.V."/>
        </authorList>
    </citation>
    <scope>NUCLEOTIDE SEQUENCE [LARGE SCALE GENOMIC DNA]</scope>
    <source>
        <strain evidence="2 3">2918</strain>
    </source>
</reference>
<dbReference type="EMBL" id="JACEFB010000004">
    <property type="protein sequence ID" value="MBA2226183.1"/>
    <property type="molecule type" value="Genomic_DNA"/>
</dbReference>
<proteinExistence type="predicted"/>
<name>A0A7V8VDQ2_9BACT</name>
<dbReference type="AlphaFoldDB" id="A0A7V8VDQ2"/>
<organism evidence="2 3">
    <name type="scientific">Thermogemmata fonticola</name>
    <dbReference type="NCBI Taxonomy" id="2755323"/>
    <lineage>
        <taxon>Bacteria</taxon>
        <taxon>Pseudomonadati</taxon>
        <taxon>Planctomycetota</taxon>
        <taxon>Planctomycetia</taxon>
        <taxon>Gemmatales</taxon>
        <taxon>Gemmataceae</taxon>
        <taxon>Thermogemmata</taxon>
    </lineage>
</organism>
<dbReference type="PANTHER" id="PTHR48100">
    <property type="entry name" value="BROAD-SPECIFICITY PHOSPHATASE YOR283W-RELATED"/>
    <property type="match status" value="1"/>
</dbReference>
<evidence type="ECO:0000313" key="2">
    <source>
        <dbReference type="EMBL" id="MBA2226183.1"/>
    </source>
</evidence>
<dbReference type="InterPro" id="IPR050275">
    <property type="entry name" value="PGM_Phosphatase"/>
</dbReference>
<dbReference type="SUPFAM" id="SSF53254">
    <property type="entry name" value="Phosphoglycerate mutase-like"/>
    <property type="match status" value="1"/>
</dbReference>
<dbReference type="Gene3D" id="3.40.50.1240">
    <property type="entry name" value="Phosphoglycerate mutase-like"/>
    <property type="match status" value="1"/>
</dbReference>
<dbReference type="SMART" id="SM00855">
    <property type="entry name" value="PGAM"/>
    <property type="match status" value="1"/>
</dbReference>
<dbReference type="Proteomes" id="UP000542342">
    <property type="component" value="Unassembled WGS sequence"/>
</dbReference>
<comment type="caution">
    <text evidence="2">The sequence shown here is derived from an EMBL/GenBank/DDBJ whole genome shotgun (WGS) entry which is preliminary data.</text>
</comment>
<sequence length="228" mass="25371">MKGLDGMSDGITRVWLARHAETATPHLLHGAESDVPLGEHGRRQAEAAAEWFARLGLEVVVSSAMRRAIETAEPIARRCRIPHEIEPLWHERRVGAFSQRCGAEVEEAWQRTLHAWQSGDLDFAVDGMESFASIQQRVLPVWERVVARHRGKRIAVIVHGVVSKVLLLSLLPGYSAADWLRIGKAHNLAVSELVLAEGQWQALRLLEVPEPVRQVDASREALTSRSTA</sequence>
<feature type="binding site" evidence="1">
    <location>
        <position position="67"/>
    </location>
    <ligand>
        <name>substrate</name>
    </ligand>
</feature>
<gene>
    <name evidence="2" type="ORF">H0921_08415</name>
</gene>